<dbReference type="EMBL" id="DF974060">
    <property type="protein sequence ID" value="GAU44639.1"/>
    <property type="molecule type" value="Genomic_DNA"/>
</dbReference>
<name>A0A2Z6PGR8_TRISU</name>
<dbReference type="Proteomes" id="UP000242715">
    <property type="component" value="Unassembled WGS sequence"/>
</dbReference>
<evidence type="ECO:0000313" key="2">
    <source>
        <dbReference type="Proteomes" id="UP000242715"/>
    </source>
</evidence>
<organism evidence="1 2">
    <name type="scientific">Trifolium subterraneum</name>
    <name type="common">Subterranean clover</name>
    <dbReference type="NCBI Taxonomy" id="3900"/>
    <lineage>
        <taxon>Eukaryota</taxon>
        <taxon>Viridiplantae</taxon>
        <taxon>Streptophyta</taxon>
        <taxon>Embryophyta</taxon>
        <taxon>Tracheophyta</taxon>
        <taxon>Spermatophyta</taxon>
        <taxon>Magnoliopsida</taxon>
        <taxon>eudicotyledons</taxon>
        <taxon>Gunneridae</taxon>
        <taxon>Pentapetalae</taxon>
        <taxon>rosids</taxon>
        <taxon>fabids</taxon>
        <taxon>Fabales</taxon>
        <taxon>Fabaceae</taxon>
        <taxon>Papilionoideae</taxon>
        <taxon>50 kb inversion clade</taxon>
        <taxon>NPAAA clade</taxon>
        <taxon>Hologalegina</taxon>
        <taxon>IRL clade</taxon>
        <taxon>Trifolieae</taxon>
        <taxon>Trifolium</taxon>
    </lineage>
</organism>
<reference evidence="2" key="1">
    <citation type="journal article" date="2017" name="Front. Plant Sci.">
        <title>Climate Clever Clovers: New Paradigm to Reduce the Environmental Footprint of Ruminants by Breeding Low Methanogenic Forages Utilizing Haplotype Variation.</title>
        <authorList>
            <person name="Kaur P."/>
            <person name="Appels R."/>
            <person name="Bayer P.E."/>
            <person name="Keeble-Gagnere G."/>
            <person name="Wang J."/>
            <person name="Hirakawa H."/>
            <person name="Shirasawa K."/>
            <person name="Vercoe P."/>
            <person name="Stefanova K."/>
            <person name="Durmic Z."/>
            <person name="Nichols P."/>
            <person name="Revell C."/>
            <person name="Isobe S.N."/>
            <person name="Edwards D."/>
            <person name="Erskine W."/>
        </authorList>
    </citation>
    <scope>NUCLEOTIDE SEQUENCE [LARGE SCALE GENOMIC DNA]</scope>
    <source>
        <strain evidence="2">cv. Daliak</strain>
    </source>
</reference>
<keyword evidence="2" id="KW-1185">Reference proteome</keyword>
<protein>
    <submittedName>
        <fullName evidence="1">Uncharacterized protein</fullName>
    </submittedName>
</protein>
<dbReference type="AlphaFoldDB" id="A0A2Z6PGR8"/>
<accession>A0A2Z6PGR8</accession>
<proteinExistence type="predicted"/>
<evidence type="ECO:0000313" key="1">
    <source>
        <dbReference type="EMBL" id="GAU44639.1"/>
    </source>
</evidence>
<gene>
    <name evidence="1" type="ORF">TSUD_180660</name>
</gene>
<sequence>MKETISMLAPKFKGIEVLLVERIWNSLNQEFAQQGVCVEVVKYFRSLKVLVWMCSRTFMSLYIACVDSSVFSNGKEVNRYLCNVGIQ</sequence>